<dbReference type="PANTHER" id="PTHR34598">
    <property type="entry name" value="BLL6449 PROTEIN"/>
    <property type="match status" value="1"/>
</dbReference>
<evidence type="ECO:0000313" key="4">
    <source>
        <dbReference type="Proteomes" id="UP000078237"/>
    </source>
</evidence>
<dbReference type="EMBL" id="LCTW02000312">
    <property type="protein sequence ID" value="KXX74883.1"/>
    <property type="molecule type" value="Genomic_DNA"/>
</dbReference>
<name>A0A175WAI4_9PEZI</name>
<reference evidence="4" key="1">
    <citation type="submission" date="2015-06" db="EMBL/GenBank/DDBJ databases">
        <authorList>
            <person name="van de Sande W.W.J."/>
        </authorList>
    </citation>
    <scope>NUCLEOTIDE SEQUENCE [LARGE SCALE GENOMIC DNA]</scope>
    <source>
        <strain evidence="4">mm55</strain>
    </source>
</reference>
<sequence length="299" mass="34118">MTVDKPFVATVRYVKRDETRDVNVKPYILHYAAPKGFPQNNFIIEPVHGIEIRNLRTAGLRYEDHGMAIASVDSSGMQPENFDDDEWIESVYLPRLHDSVCRTLGAQEMTVFDWMLRKRAPSFPKRAEGEENVDAHQPSLSAHIDYTTAELDSRVDRYFGEEKDKMLSRKYQVIKYGGISSLSVPFLDPKSVDPNKDLLKVDEVFPTVANEVFQIHHNPNHKWYYIPDQLDSEVAIFNAYDSDKGQSFAVPHCSFDLGEAGSGIPRHSIEVRAFVFTEMARVSDEVDAHAMHNAYVSIY</sequence>
<evidence type="ECO:0000313" key="2">
    <source>
        <dbReference type="EMBL" id="KXX74883.1"/>
    </source>
</evidence>
<evidence type="ECO:0000313" key="3">
    <source>
        <dbReference type="EMBL" id="KXX79964.1"/>
    </source>
</evidence>
<comment type="similarity">
    <text evidence="1">Belongs to the asaB hydroxylase/desaturase family.</text>
</comment>
<dbReference type="VEuPathDB" id="FungiDB:MMYC01_209043"/>
<gene>
    <name evidence="3" type="ORF">MMYC01_202396</name>
    <name evidence="2" type="ORF">MMYC01_209043</name>
</gene>
<proteinExistence type="inferred from homology"/>
<reference evidence="3 4" key="3">
    <citation type="submission" date="2016-01" db="EMBL/GenBank/DDBJ databases">
        <title>Madurella mycetomatis genome sequencing.</title>
        <authorList>
            <person name="Van De Sande W."/>
        </authorList>
    </citation>
    <scope>NUCLEOTIDE SEQUENCE [LARGE SCALE GENOMIC DNA]</scope>
    <source>
        <strain evidence="4">mm55</strain>
        <strain evidence="3">Mm55</strain>
    </source>
</reference>
<dbReference type="STRING" id="100816.A0A175WAI4"/>
<protein>
    <submittedName>
        <fullName evidence="3">Uncharacterized protein</fullName>
    </submittedName>
</protein>
<dbReference type="VEuPathDB" id="FungiDB:MMYC01_202396"/>
<dbReference type="OrthoDB" id="412788at2759"/>
<evidence type="ECO:0000256" key="1">
    <source>
        <dbReference type="ARBA" id="ARBA00023604"/>
    </source>
</evidence>
<dbReference type="Proteomes" id="UP000078237">
    <property type="component" value="Unassembled WGS sequence"/>
</dbReference>
<reference evidence="3" key="2">
    <citation type="submission" date="2015-06" db="EMBL/GenBank/DDBJ databases">
        <authorList>
            <person name="Hoefler B.C."/>
            <person name="Straight P.D."/>
        </authorList>
    </citation>
    <scope>NUCLEOTIDE SEQUENCE [LARGE SCALE GENOMIC DNA]</scope>
    <source>
        <strain evidence="3">Mm55</strain>
    </source>
</reference>
<comment type="caution">
    <text evidence="3">The sequence shown here is derived from an EMBL/GenBank/DDBJ whole genome shotgun (WGS) entry which is preliminary data.</text>
</comment>
<dbReference type="InterPro" id="IPR044053">
    <property type="entry name" value="AsaB-like"/>
</dbReference>
<dbReference type="AlphaFoldDB" id="A0A175WAI4"/>
<keyword evidence="4" id="KW-1185">Reference proteome</keyword>
<dbReference type="PANTHER" id="PTHR34598:SF3">
    <property type="entry name" value="OXIDOREDUCTASE AN1597"/>
    <property type="match status" value="1"/>
</dbReference>
<organism evidence="3 4">
    <name type="scientific">Madurella mycetomatis</name>
    <dbReference type="NCBI Taxonomy" id="100816"/>
    <lineage>
        <taxon>Eukaryota</taxon>
        <taxon>Fungi</taxon>
        <taxon>Dikarya</taxon>
        <taxon>Ascomycota</taxon>
        <taxon>Pezizomycotina</taxon>
        <taxon>Sordariomycetes</taxon>
        <taxon>Sordariomycetidae</taxon>
        <taxon>Sordariales</taxon>
        <taxon>Sordariales incertae sedis</taxon>
        <taxon>Madurella</taxon>
    </lineage>
</organism>
<dbReference type="NCBIfam" id="NF041278">
    <property type="entry name" value="CmcJ_NvfI_EfuI"/>
    <property type="match status" value="1"/>
</dbReference>
<dbReference type="GO" id="GO:0016491">
    <property type="term" value="F:oxidoreductase activity"/>
    <property type="evidence" value="ECO:0007669"/>
    <property type="project" value="InterPro"/>
</dbReference>
<accession>A0A175WAI4</accession>
<dbReference type="EMBL" id="LCTW02000072">
    <property type="protein sequence ID" value="KXX79964.1"/>
    <property type="molecule type" value="Genomic_DNA"/>
</dbReference>